<feature type="transmembrane region" description="Helical" evidence="9">
    <location>
        <begin position="422"/>
        <end position="439"/>
    </location>
</feature>
<evidence type="ECO:0000256" key="8">
    <source>
        <dbReference type="ARBA" id="ARBA00023136"/>
    </source>
</evidence>
<evidence type="ECO:0000256" key="5">
    <source>
        <dbReference type="ARBA" id="ARBA00022692"/>
    </source>
</evidence>
<keyword evidence="12" id="KW-1185">Reference proteome</keyword>
<feature type="transmembrane region" description="Helical" evidence="9">
    <location>
        <begin position="262"/>
        <end position="282"/>
    </location>
</feature>
<dbReference type="PANTHER" id="PTHR30506:SF3">
    <property type="entry name" value="UPF0126 INNER MEMBRANE PROTEIN YADS-RELATED"/>
    <property type="match status" value="1"/>
</dbReference>
<dbReference type="Proteomes" id="UP001305521">
    <property type="component" value="Chromosome"/>
</dbReference>
<dbReference type="PANTHER" id="PTHR30506">
    <property type="entry name" value="INNER MEMBRANE PROTEIN"/>
    <property type="match status" value="1"/>
</dbReference>
<evidence type="ECO:0000259" key="10">
    <source>
        <dbReference type="SMART" id="SM00062"/>
    </source>
</evidence>
<dbReference type="InterPro" id="IPR005115">
    <property type="entry name" value="Gly_transporter"/>
</dbReference>
<evidence type="ECO:0000256" key="4">
    <source>
        <dbReference type="ARBA" id="ARBA00022475"/>
    </source>
</evidence>
<dbReference type="Pfam" id="PF00497">
    <property type="entry name" value="SBP_bac_3"/>
    <property type="match status" value="1"/>
</dbReference>
<feature type="transmembrane region" description="Helical" evidence="9">
    <location>
        <begin position="323"/>
        <end position="343"/>
    </location>
</feature>
<feature type="domain" description="Solute-binding protein family 3/N-terminal" evidence="10">
    <location>
        <begin position="18"/>
        <end position="252"/>
    </location>
</feature>
<dbReference type="SMART" id="SM00062">
    <property type="entry name" value="PBPb"/>
    <property type="match status" value="1"/>
</dbReference>
<comment type="similarity">
    <text evidence="2">Belongs to the UPF0126 family.</text>
</comment>
<reference evidence="11 12" key="1">
    <citation type="submission" date="2023-11" db="EMBL/GenBank/DDBJ databases">
        <title>Arctic aerobic anoxygenic photoheterotroph Sediminicoccus rosea KRV36 adapts its photosynthesis to long days of polar summer.</title>
        <authorList>
            <person name="Tomasch J."/>
            <person name="Kopejtka K."/>
            <person name="Bily T."/>
            <person name="Gardiner A.T."/>
            <person name="Gardian Z."/>
            <person name="Shivaramu S."/>
            <person name="Koblizek M."/>
            <person name="Engelhardt F."/>
            <person name="Kaftan D."/>
        </authorList>
    </citation>
    <scope>NUCLEOTIDE SEQUENCE [LARGE SCALE GENOMIC DNA]</scope>
    <source>
        <strain evidence="11 12">R-30</strain>
    </source>
</reference>
<evidence type="ECO:0000256" key="6">
    <source>
        <dbReference type="ARBA" id="ARBA00022729"/>
    </source>
</evidence>
<dbReference type="InterPro" id="IPR001638">
    <property type="entry name" value="Solute-binding_3/MltF_N"/>
</dbReference>
<feature type="transmembrane region" description="Helical" evidence="9">
    <location>
        <begin position="451"/>
        <end position="469"/>
    </location>
</feature>
<dbReference type="RefSeq" id="WP_318651247.1">
    <property type="nucleotide sequence ID" value="NZ_CP137852.1"/>
</dbReference>
<dbReference type="SUPFAM" id="SSF53850">
    <property type="entry name" value="Periplasmic binding protein-like II"/>
    <property type="match status" value="1"/>
</dbReference>
<evidence type="ECO:0000256" key="9">
    <source>
        <dbReference type="SAM" id="Phobius"/>
    </source>
</evidence>
<protein>
    <submittedName>
        <fullName evidence="11">Transporter substrate-binding domain-containing protein</fullName>
    </submittedName>
</protein>
<evidence type="ECO:0000313" key="12">
    <source>
        <dbReference type="Proteomes" id="UP001305521"/>
    </source>
</evidence>
<dbReference type="Pfam" id="PF03458">
    <property type="entry name" value="Gly_transporter"/>
    <property type="match status" value="2"/>
</dbReference>
<gene>
    <name evidence="11" type="ORF">R9Z33_10510</name>
</gene>
<keyword evidence="5 9" id="KW-0812">Transmembrane</keyword>
<evidence type="ECO:0000256" key="3">
    <source>
        <dbReference type="ARBA" id="ARBA00010333"/>
    </source>
</evidence>
<comment type="subcellular location">
    <subcellularLocation>
        <location evidence="1">Cell membrane</location>
        <topology evidence="1">Multi-pass membrane protein</topology>
    </subcellularLocation>
</comment>
<dbReference type="PROSITE" id="PS01039">
    <property type="entry name" value="SBP_BACTERIAL_3"/>
    <property type="match status" value="1"/>
</dbReference>
<keyword evidence="4" id="KW-1003">Cell membrane</keyword>
<accession>A0ABZ0PNM3</accession>
<dbReference type="Gene3D" id="3.40.190.10">
    <property type="entry name" value="Periplasmic binding protein-like II"/>
    <property type="match status" value="2"/>
</dbReference>
<keyword evidence="7 9" id="KW-1133">Transmembrane helix</keyword>
<organism evidence="11 12">
    <name type="scientific">Sediminicoccus rosea</name>
    <dbReference type="NCBI Taxonomy" id="1225128"/>
    <lineage>
        <taxon>Bacteria</taxon>
        <taxon>Pseudomonadati</taxon>
        <taxon>Pseudomonadota</taxon>
        <taxon>Alphaproteobacteria</taxon>
        <taxon>Acetobacterales</taxon>
        <taxon>Roseomonadaceae</taxon>
        <taxon>Sediminicoccus</taxon>
    </lineage>
</organism>
<evidence type="ECO:0000256" key="1">
    <source>
        <dbReference type="ARBA" id="ARBA00004651"/>
    </source>
</evidence>
<proteinExistence type="inferred from homology"/>
<dbReference type="InterPro" id="IPR018313">
    <property type="entry name" value="SBP_3_CS"/>
</dbReference>
<sequence>MVAFGLCLAWGPARAQAPLAIGWYSTAPFQSEGPAGLTGLDIEMVRAIAARAGHGLAFTRVAYPDLMQDVPAGRRDLASGIAWTAERAAAGRMSRAYRQDVNVLIQRRGGAGQPSAADAAGLLAQLRDSEFRIGVIEGFSYGDPALDAWLADPARGPRVRRSASDAANLRLLLAGEIDGFLAERLSAAALVAASANPRAVEENGSLRIRIPLHLMFSPRVPEATVAAFDAAIAALRADGTLDRIAVRFRAPVLLGLTLNSRWFFVLEVIGTVAAALAGYLAARSGRYSLFGGLVLALTAAVGGGVLRDLLVARHPIGVMSSPIYLQLVLGTVLLAYLVGRLNAALPRLPTGPTGGAWRERLFDLADAIGLGAFTVVGVAVAVGTAGPLWLWGPLLGAITGAGGGIIRDIIRGGGDVPNLKTGFYGEVAVIWSVILSFWLEWRSAVIEREEVLLAVVVTVVGGVLTRMALLRMRAPGLP</sequence>
<evidence type="ECO:0000313" key="11">
    <source>
        <dbReference type="EMBL" id="WPB87294.1"/>
    </source>
</evidence>
<name>A0ABZ0PNM3_9PROT</name>
<keyword evidence="6" id="KW-0732">Signal</keyword>
<keyword evidence="8 9" id="KW-0472">Membrane</keyword>
<feature type="transmembrane region" description="Helical" evidence="9">
    <location>
        <begin position="364"/>
        <end position="382"/>
    </location>
</feature>
<comment type="similarity">
    <text evidence="3">Belongs to the bacterial solute-binding protein 3 family.</text>
</comment>
<evidence type="ECO:0000256" key="2">
    <source>
        <dbReference type="ARBA" id="ARBA00008193"/>
    </source>
</evidence>
<feature type="transmembrane region" description="Helical" evidence="9">
    <location>
        <begin position="289"/>
        <end position="311"/>
    </location>
</feature>
<dbReference type="EMBL" id="CP137852">
    <property type="protein sequence ID" value="WPB87294.1"/>
    <property type="molecule type" value="Genomic_DNA"/>
</dbReference>
<evidence type="ECO:0000256" key="7">
    <source>
        <dbReference type="ARBA" id="ARBA00022989"/>
    </source>
</evidence>